<dbReference type="GO" id="GO:0004842">
    <property type="term" value="F:ubiquitin-protein transferase activity"/>
    <property type="evidence" value="ECO:0007669"/>
    <property type="project" value="InterPro"/>
</dbReference>
<dbReference type="EMBL" id="JAKMXF010000303">
    <property type="protein sequence ID" value="KAI6651523.1"/>
    <property type="molecule type" value="Genomic_DNA"/>
</dbReference>
<accession>A0AAV7JRB0</accession>
<protein>
    <submittedName>
        <fullName evidence="1">E3 ubiquitin-protein ligase</fullName>
    </submittedName>
</protein>
<name>A0AAV7JRB0_9METZ</name>
<dbReference type="PANTHER" id="PTHR22605:SF16">
    <property type="entry name" value="E3 UBIQUITIN-PROTEIN LIGASE RNF213"/>
    <property type="match status" value="1"/>
</dbReference>
<dbReference type="InterPro" id="IPR031248">
    <property type="entry name" value="RNF213"/>
</dbReference>
<gene>
    <name evidence="1" type="ORF">LOD99_5131</name>
</gene>
<evidence type="ECO:0000313" key="2">
    <source>
        <dbReference type="Proteomes" id="UP001165289"/>
    </source>
</evidence>
<sequence length="369" mass="42233">MPLPHEVLICSEQTTFEEIDIFWRRSLMAPSCSDIFCLAFIENLKYDIAVRSVTSLKNYLNFIEKTQFLQLVLLCSSESENSSYMATALVKFKRTSPQLIPDQDLKEFIFKRTSHIRNSTNVCPYIPLKSCSIIDPDKSCVRIVSSNNVGSGKSLTVSRLVSKFIALTHVANPNSVCTVVTISESEDCEHKAATKLIGSPLSSGDYGRICHFDITATSCEHLIPFLFKLLITGMLCDKNGRIWRCSKRNYLVLEITLSSQSPEILRFLSLFPDWKCLEPNEVIDYMKLHNALPSNCQISLIDEEEVQSPEYQRIYAYFRKLETKGSRNFDEFTYKPSIPLVTNWNWKIKLDILTLFMKYYSLPMLLGAN</sequence>
<dbReference type="PANTHER" id="PTHR22605">
    <property type="entry name" value="RZ-TYPE DOMAIN-CONTAINING PROTEIN"/>
    <property type="match status" value="1"/>
</dbReference>
<comment type="caution">
    <text evidence="1">The sequence shown here is derived from an EMBL/GenBank/DDBJ whole genome shotgun (WGS) entry which is preliminary data.</text>
</comment>
<organism evidence="1 2">
    <name type="scientific">Oopsacas minuta</name>
    <dbReference type="NCBI Taxonomy" id="111878"/>
    <lineage>
        <taxon>Eukaryota</taxon>
        <taxon>Metazoa</taxon>
        <taxon>Porifera</taxon>
        <taxon>Hexactinellida</taxon>
        <taxon>Hexasterophora</taxon>
        <taxon>Lyssacinosida</taxon>
        <taxon>Leucopsacidae</taxon>
        <taxon>Oopsacas</taxon>
    </lineage>
</organism>
<keyword evidence="2" id="KW-1185">Reference proteome</keyword>
<proteinExistence type="predicted"/>
<dbReference type="Proteomes" id="UP001165289">
    <property type="component" value="Unassembled WGS sequence"/>
</dbReference>
<dbReference type="GO" id="GO:0016887">
    <property type="term" value="F:ATP hydrolysis activity"/>
    <property type="evidence" value="ECO:0007669"/>
    <property type="project" value="InterPro"/>
</dbReference>
<reference evidence="1 2" key="1">
    <citation type="journal article" date="2023" name="BMC Biol.">
        <title>The compact genome of the sponge Oopsacas minuta (Hexactinellida) is lacking key metazoan core genes.</title>
        <authorList>
            <person name="Santini S."/>
            <person name="Schenkelaars Q."/>
            <person name="Jourda C."/>
            <person name="Duchesne M."/>
            <person name="Belahbib H."/>
            <person name="Rocher C."/>
            <person name="Selva M."/>
            <person name="Riesgo A."/>
            <person name="Vervoort M."/>
            <person name="Leys S.P."/>
            <person name="Kodjabachian L."/>
            <person name="Le Bivic A."/>
            <person name="Borchiellini C."/>
            <person name="Claverie J.M."/>
            <person name="Renard E."/>
        </authorList>
    </citation>
    <scope>NUCLEOTIDE SEQUENCE [LARGE SCALE GENOMIC DNA]</scope>
    <source>
        <strain evidence="1">SPO-2</strain>
    </source>
</reference>
<dbReference type="AlphaFoldDB" id="A0AAV7JRB0"/>
<evidence type="ECO:0000313" key="1">
    <source>
        <dbReference type="EMBL" id="KAI6651523.1"/>
    </source>
</evidence>